<keyword evidence="2 6" id="KW-0808">Transferase</keyword>
<dbReference type="RefSeq" id="WP_091402927.1">
    <property type="nucleotide sequence ID" value="NZ_FMYV01000002.1"/>
</dbReference>
<evidence type="ECO:0000313" key="9">
    <source>
        <dbReference type="Proteomes" id="UP000199322"/>
    </source>
</evidence>
<dbReference type="InterPro" id="IPR029056">
    <property type="entry name" value="Ribokinase-like"/>
</dbReference>
<dbReference type="EMBL" id="FMYV01000002">
    <property type="protein sequence ID" value="SDC26335.1"/>
    <property type="molecule type" value="Genomic_DNA"/>
</dbReference>
<dbReference type="FunFam" id="3.40.1190.20:FF:000001">
    <property type="entry name" value="Phosphofructokinase"/>
    <property type="match status" value="1"/>
</dbReference>
<accession>A0A1G6K6U4</accession>
<dbReference type="SUPFAM" id="SSF53613">
    <property type="entry name" value="Ribokinase-like"/>
    <property type="match status" value="1"/>
</dbReference>
<keyword evidence="4 8" id="KW-0418">Kinase</keyword>
<evidence type="ECO:0000256" key="3">
    <source>
        <dbReference type="ARBA" id="ARBA00022741"/>
    </source>
</evidence>
<evidence type="ECO:0000256" key="4">
    <source>
        <dbReference type="ARBA" id="ARBA00022777"/>
    </source>
</evidence>
<dbReference type="InterPro" id="IPR011611">
    <property type="entry name" value="PfkB_dom"/>
</dbReference>
<dbReference type="Proteomes" id="UP000199322">
    <property type="component" value="Unassembled WGS sequence"/>
</dbReference>
<dbReference type="GO" id="GO:0005524">
    <property type="term" value="F:ATP binding"/>
    <property type="evidence" value="ECO:0007669"/>
    <property type="project" value="UniProtKB-KW"/>
</dbReference>
<evidence type="ECO:0000256" key="1">
    <source>
        <dbReference type="ARBA" id="ARBA00010688"/>
    </source>
</evidence>
<evidence type="ECO:0000259" key="7">
    <source>
        <dbReference type="Pfam" id="PF00294"/>
    </source>
</evidence>
<keyword evidence="9" id="KW-1185">Reference proteome</keyword>
<dbReference type="GO" id="GO:0044281">
    <property type="term" value="P:small molecule metabolic process"/>
    <property type="evidence" value="ECO:0007669"/>
    <property type="project" value="UniProtKB-ARBA"/>
</dbReference>
<proteinExistence type="inferred from homology"/>
<keyword evidence="3" id="KW-0547">Nucleotide-binding</keyword>
<dbReference type="PIRSF" id="PIRSF000535">
    <property type="entry name" value="1PFK/6PFK/LacC"/>
    <property type="match status" value="1"/>
</dbReference>
<evidence type="ECO:0000256" key="5">
    <source>
        <dbReference type="ARBA" id="ARBA00022840"/>
    </source>
</evidence>
<keyword evidence="5" id="KW-0067">ATP-binding</keyword>
<comment type="similarity">
    <text evidence="1">Belongs to the carbohydrate kinase PfkB family.</text>
</comment>
<evidence type="ECO:0000313" key="8">
    <source>
        <dbReference type="EMBL" id="SDC26335.1"/>
    </source>
</evidence>
<dbReference type="GO" id="GO:0016052">
    <property type="term" value="P:carbohydrate catabolic process"/>
    <property type="evidence" value="ECO:0007669"/>
    <property type="project" value="UniProtKB-ARBA"/>
</dbReference>
<dbReference type="PANTHER" id="PTHR46566:SF2">
    <property type="entry name" value="ATP-DEPENDENT 6-PHOSPHOFRUCTOKINASE ISOZYME 2"/>
    <property type="match status" value="1"/>
</dbReference>
<evidence type="ECO:0000256" key="2">
    <source>
        <dbReference type="ARBA" id="ARBA00022679"/>
    </source>
</evidence>
<organism evidence="8 9">
    <name type="scientific">Geotoga petraea</name>
    <dbReference type="NCBI Taxonomy" id="28234"/>
    <lineage>
        <taxon>Bacteria</taxon>
        <taxon>Thermotogati</taxon>
        <taxon>Thermotogota</taxon>
        <taxon>Thermotogae</taxon>
        <taxon>Petrotogales</taxon>
        <taxon>Petrotogaceae</taxon>
        <taxon>Geotoga</taxon>
    </lineage>
</organism>
<dbReference type="GO" id="GO:0005829">
    <property type="term" value="C:cytosol"/>
    <property type="evidence" value="ECO:0007669"/>
    <property type="project" value="TreeGrafter"/>
</dbReference>
<feature type="domain" description="Carbohydrate kinase PfkB" evidence="7">
    <location>
        <begin position="12"/>
        <end position="290"/>
    </location>
</feature>
<gene>
    <name evidence="8" type="ORF">SAMN04488588_0750</name>
</gene>
<dbReference type="Gene3D" id="3.40.1190.20">
    <property type="match status" value="1"/>
</dbReference>
<dbReference type="NCBIfam" id="TIGR03168">
    <property type="entry name" value="1-PFK"/>
    <property type="match status" value="1"/>
</dbReference>
<dbReference type="Pfam" id="PF00294">
    <property type="entry name" value="PfkB"/>
    <property type="match status" value="1"/>
</dbReference>
<reference evidence="8 9" key="1">
    <citation type="submission" date="2016-10" db="EMBL/GenBank/DDBJ databases">
        <authorList>
            <person name="de Groot N.N."/>
        </authorList>
    </citation>
    <scope>NUCLEOTIDE SEQUENCE [LARGE SCALE GENOMIC DNA]</scope>
    <source>
        <strain evidence="8 9">WG14</strain>
    </source>
</reference>
<dbReference type="GO" id="GO:0008443">
    <property type="term" value="F:phosphofructokinase activity"/>
    <property type="evidence" value="ECO:0007669"/>
    <property type="project" value="TreeGrafter"/>
</dbReference>
<name>A0A1G6K6U4_9BACT</name>
<sequence>MIFSLTMNPSLDRFLYVDELKSDDTIRVKKVNDYPAGKGIDVSRVIEELGGETAAISILGGEAGEQILYMLQDEGVITIPVWIKTETRTNVMIETKSEQFRMSLPTYEIKGEDIEMIKEIVEKFVKKDTSIVISGSLPNGLKSSFYSNIISDLKKDHIKVYFDADGEKLREGLKSKPHCIKPNLHEFERLIDKKLLSKTQIIDEGIKARKNFDLGILLISLGSEGALAFSEDGVYECKPLEIEVDSSVGSGDSFLAAFVYYKEQLNLSTEESLRAANAAGAATAMTPGTELLHKKDFLALYKKSIVEKVNL</sequence>
<dbReference type="CDD" id="cd01164">
    <property type="entry name" value="FruK_PfkB_like"/>
    <property type="match status" value="1"/>
</dbReference>
<dbReference type="STRING" id="28234.SAMN04488588_0750"/>
<protein>
    <submittedName>
        <fullName evidence="8">6-phosphofructokinase 2</fullName>
    </submittedName>
</protein>
<dbReference type="AlphaFoldDB" id="A0A1G6K6U4"/>
<dbReference type="PANTHER" id="PTHR46566">
    <property type="entry name" value="1-PHOSPHOFRUCTOKINASE-RELATED"/>
    <property type="match status" value="1"/>
</dbReference>
<dbReference type="InterPro" id="IPR017583">
    <property type="entry name" value="Tagatose/fructose_Pkinase"/>
</dbReference>
<evidence type="ECO:0000256" key="6">
    <source>
        <dbReference type="PIRNR" id="PIRNR000535"/>
    </source>
</evidence>